<name>A0AAU7VJP1_9FIRM</name>
<keyword evidence="1" id="KW-0472">Membrane</keyword>
<sequence length="94" mass="10837">MKTELLYYIVFILGIGIYISDKVNWVDVYGGSQSNLYEVQSIYTFLKKNDVKCKLKISNQRFHSGKNSQAVTGVIKVKRSDRDKAYKLISDYSN</sequence>
<dbReference type="EMBL" id="CP158367">
    <property type="protein sequence ID" value="XBX74273.1"/>
    <property type="molecule type" value="Genomic_DNA"/>
</dbReference>
<dbReference type="RefSeq" id="WP_350343027.1">
    <property type="nucleotide sequence ID" value="NZ_CP158367.1"/>
</dbReference>
<protein>
    <submittedName>
        <fullName evidence="2">Uncharacterized protein</fullName>
    </submittedName>
</protein>
<accession>A0AAU7VJP1</accession>
<proteinExistence type="predicted"/>
<keyword evidence="1" id="KW-0812">Transmembrane</keyword>
<organism evidence="2">
    <name type="scientific">Proteinivorax tanatarense</name>
    <dbReference type="NCBI Taxonomy" id="1260629"/>
    <lineage>
        <taxon>Bacteria</taxon>
        <taxon>Bacillati</taxon>
        <taxon>Bacillota</taxon>
        <taxon>Clostridia</taxon>
        <taxon>Eubacteriales</taxon>
        <taxon>Proteinivoracaceae</taxon>
        <taxon>Proteinivorax</taxon>
    </lineage>
</organism>
<reference evidence="2" key="1">
    <citation type="journal article" date="2013" name="Extremophiles">
        <title>Proteinivorax tanatarense gen. nov., sp. nov., an anaerobic, haloalkaliphilic, proteolytic bacterium isolated from a decaying algal bloom, and proposal of Proteinivoraceae fam. nov.</title>
        <authorList>
            <person name="Kevbrin V."/>
            <person name="Boltyanskaya Y."/>
            <person name="Zhilina T."/>
            <person name="Kolganova T."/>
            <person name="Lavrentjeva E."/>
            <person name="Kuznetsov B."/>
        </authorList>
    </citation>
    <scope>NUCLEOTIDE SEQUENCE</scope>
    <source>
        <strain evidence="2">Z-910T</strain>
    </source>
</reference>
<gene>
    <name evidence="2" type="ORF">PRVXT_002304</name>
</gene>
<evidence type="ECO:0000256" key="1">
    <source>
        <dbReference type="SAM" id="Phobius"/>
    </source>
</evidence>
<evidence type="ECO:0000313" key="2">
    <source>
        <dbReference type="EMBL" id="XBX74273.1"/>
    </source>
</evidence>
<dbReference type="AlphaFoldDB" id="A0AAU7VJP1"/>
<keyword evidence="1" id="KW-1133">Transmembrane helix</keyword>
<feature type="transmembrane region" description="Helical" evidence="1">
    <location>
        <begin position="6"/>
        <end position="25"/>
    </location>
</feature>
<reference evidence="2" key="2">
    <citation type="submission" date="2024-06" db="EMBL/GenBank/DDBJ databases">
        <authorList>
            <person name="Petrova K.O."/>
            <person name="Toshchakov S.V."/>
            <person name="Boltjanskaja Y.V."/>
            <person name="Kevbrin V."/>
        </authorList>
    </citation>
    <scope>NUCLEOTIDE SEQUENCE</scope>
    <source>
        <strain evidence="2">Z-910T</strain>
    </source>
</reference>